<dbReference type="AlphaFoldDB" id="A0A2I0R220"/>
<dbReference type="EMBL" id="PJNI01000009">
    <property type="protein sequence ID" value="PKR80609.1"/>
    <property type="molecule type" value="Genomic_DNA"/>
</dbReference>
<gene>
    <name evidence="2" type="ORF">CW751_09560</name>
</gene>
<dbReference type="InterPro" id="IPR025668">
    <property type="entry name" value="Tnp_DDE_dom"/>
</dbReference>
<sequence length="142" mass="16667">MQSVIFKVLKHKKHTLLAHPIMSIKNTVFYRGKKEVLVDFSAQEISSDGALIYLEQLERKHGLLKRISSFIPDNRNPLYTIYDRYSQLKQRVFMLKFFLGFEPATKGRVQHQDNELKPYLTSLMLNCFSGCLLFFRFSLLVC</sequence>
<feature type="domain" description="Transposase DDE" evidence="1">
    <location>
        <begin position="33"/>
        <end position="95"/>
    </location>
</feature>
<proteinExistence type="predicted"/>
<evidence type="ECO:0000259" key="1">
    <source>
        <dbReference type="Pfam" id="PF13701"/>
    </source>
</evidence>
<dbReference type="Proteomes" id="UP000236654">
    <property type="component" value="Unassembled WGS sequence"/>
</dbReference>
<dbReference type="Pfam" id="PF13701">
    <property type="entry name" value="DDE_Tnp_1_4"/>
    <property type="match status" value="1"/>
</dbReference>
<comment type="caution">
    <text evidence="2">The sequence shown here is derived from an EMBL/GenBank/DDBJ whole genome shotgun (WGS) entry which is preliminary data.</text>
</comment>
<evidence type="ECO:0000313" key="3">
    <source>
        <dbReference type="Proteomes" id="UP000236654"/>
    </source>
</evidence>
<accession>A0A2I0R220</accession>
<keyword evidence="3" id="KW-1185">Reference proteome</keyword>
<reference evidence="2 3" key="1">
    <citation type="submission" date="2017-12" db="EMBL/GenBank/DDBJ databases">
        <title>The draft genome sequence of Brumimicrobium saltpan LHR20.</title>
        <authorList>
            <person name="Do Z.-J."/>
            <person name="Luo H.-R."/>
        </authorList>
    </citation>
    <scope>NUCLEOTIDE SEQUENCE [LARGE SCALE GENOMIC DNA]</scope>
    <source>
        <strain evidence="2 3">LHR20</strain>
    </source>
</reference>
<evidence type="ECO:0000313" key="2">
    <source>
        <dbReference type="EMBL" id="PKR80609.1"/>
    </source>
</evidence>
<name>A0A2I0R220_9FLAO</name>
<organism evidence="2 3">
    <name type="scientific">Brumimicrobium salinarum</name>
    <dbReference type="NCBI Taxonomy" id="2058658"/>
    <lineage>
        <taxon>Bacteria</taxon>
        <taxon>Pseudomonadati</taxon>
        <taxon>Bacteroidota</taxon>
        <taxon>Flavobacteriia</taxon>
        <taxon>Flavobacteriales</taxon>
        <taxon>Crocinitomicaceae</taxon>
        <taxon>Brumimicrobium</taxon>
    </lineage>
</organism>
<protein>
    <recommendedName>
        <fullName evidence="1">Transposase DDE domain-containing protein</fullName>
    </recommendedName>
</protein>